<keyword evidence="3" id="KW-1185">Reference proteome</keyword>
<proteinExistence type="predicted"/>
<protein>
    <submittedName>
        <fullName evidence="2">Uncharacterized protein</fullName>
    </submittedName>
</protein>
<dbReference type="AlphaFoldDB" id="A0A9Q1J8I9"/>
<evidence type="ECO:0000256" key="1">
    <source>
        <dbReference type="SAM" id="MobiDB-lite"/>
    </source>
</evidence>
<evidence type="ECO:0000313" key="2">
    <source>
        <dbReference type="EMBL" id="KAJ8371281.1"/>
    </source>
</evidence>
<organism evidence="2 3">
    <name type="scientific">Synaphobranchus kaupii</name>
    <name type="common">Kaup's arrowtooth eel</name>
    <dbReference type="NCBI Taxonomy" id="118154"/>
    <lineage>
        <taxon>Eukaryota</taxon>
        <taxon>Metazoa</taxon>
        <taxon>Chordata</taxon>
        <taxon>Craniata</taxon>
        <taxon>Vertebrata</taxon>
        <taxon>Euteleostomi</taxon>
        <taxon>Actinopterygii</taxon>
        <taxon>Neopterygii</taxon>
        <taxon>Teleostei</taxon>
        <taxon>Anguilliformes</taxon>
        <taxon>Synaphobranchidae</taxon>
        <taxon>Synaphobranchus</taxon>
    </lineage>
</organism>
<dbReference type="EMBL" id="JAINUF010000003">
    <property type="protein sequence ID" value="KAJ8371281.1"/>
    <property type="molecule type" value="Genomic_DNA"/>
</dbReference>
<comment type="caution">
    <text evidence="2">The sequence shown here is derived from an EMBL/GenBank/DDBJ whole genome shotgun (WGS) entry which is preliminary data.</text>
</comment>
<dbReference type="Proteomes" id="UP001152622">
    <property type="component" value="Chromosome 3"/>
</dbReference>
<evidence type="ECO:0000313" key="3">
    <source>
        <dbReference type="Proteomes" id="UP001152622"/>
    </source>
</evidence>
<accession>A0A9Q1J8I9</accession>
<name>A0A9Q1J8I9_SYNKA</name>
<sequence>MFRVFMADELETTASRYLTTGAMSCRRPASTTAGIGSASPSQTGLRAFGRHGDAECMAESVGFVQAVSPCRIPPAPSPQARRRDEWKGLAVLQCSLVQVLVSCLDVLRPRTQNPDCGRSRMGLGAGGRSGSGRFSSLRVTETEP</sequence>
<feature type="region of interest" description="Disordered" evidence="1">
    <location>
        <begin position="114"/>
        <end position="144"/>
    </location>
</feature>
<reference evidence="2" key="1">
    <citation type="journal article" date="2023" name="Science">
        <title>Genome structures resolve the early diversification of teleost fishes.</title>
        <authorList>
            <person name="Parey E."/>
            <person name="Louis A."/>
            <person name="Montfort J."/>
            <person name="Bouchez O."/>
            <person name="Roques C."/>
            <person name="Iampietro C."/>
            <person name="Lluch J."/>
            <person name="Castinel A."/>
            <person name="Donnadieu C."/>
            <person name="Desvignes T."/>
            <person name="Floi Bucao C."/>
            <person name="Jouanno E."/>
            <person name="Wen M."/>
            <person name="Mejri S."/>
            <person name="Dirks R."/>
            <person name="Jansen H."/>
            <person name="Henkel C."/>
            <person name="Chen W.J."/>
            <person name="Zahm M."/>
            <person name="Cabau C."/>
            <person name="Klopp C."/>
            <person name="Thompson A.W."/>
            <person name="Robinson-Rechavi M."/>
            <person name="Braasch I."/>
            <person name="Lecointre G."/>
            <person name="Bobe J."/>
            <person name="Postlethwait J.H."/>
            <person name="Berthelot C."/>
            <person name="Roest Crollius H."/>
            <person name="Guiguen Y."/>
        </authorList>
    </citation>
    <scope>NUCLEOTIDE SEQUENCE</scope>
    <source>
        <strain evidence="2">WJC10195</strain>
    </source>
</reference>
<gene>
    <name evidence="2" type="ORF">SKAU_G00113090</name>
</gene>